<sequence length="388" mass="42191">MRNEGETAALVRCDSYEEEKVQAALDRAVGFLGGYDAFFRPGMRVVIKPNLMRKSDPALCAVVHPSVIRAVAKRAVERGAHVLLAESPGGVYNPAALRGIYEAAGLLPVAEETGMELNYDTSDREVPVPGRRLKSLHVISPLLEADLVVNIAKMKSHTLAVYSGAVKNLYGVIPGLLKAEMHFQHQSVESFSDMVVDICDFIKPQLNIVDAVMAMEGEGPGSGDPREVDALVASPSAYAADAVSAGLAGYAIDELPMLRLARERGLFSGEVEILGDDPESLRVKDFVRASQRGNHLLQSKVPGFLVKPLESWFALKPKVRRKACVGCGICARTCPVKTIEIRGRKAKIHPKACIQCFCCLEFCPKKAIAAKRNWLFRAAIRVTGGRKK</sequence>
<evidence type="ECO:0000256" key="1">
    <source>
        <dbReference type="ARBA" id="ARBA00022485"/>
    </source>
</evidence>
<reference evidence="6" key="1">
    <citation type="submission" date="2020-08" db="EMBL/GenBank/DDBJ databases">
        <title>Genome public.</title>
        <authorList>
            <person name="Liu C."/>
            <person name="Sun Q."/>
        </authorList>
    </citation>
    <scope>NUCLEOTIDE SEQUENCE</scope>
    <source>
        <strain evidence="6">NSJ-63</strain>
    </source>
</reference>
<dbReference type="PANTHER" id="PTHR43687:SF1">
    <property type="entry name" value="FERREDOXIN III"/>
    <property type="match status" value="1"/>
</dbReference>
<keyword evidence="4" id="KW-0411">Iron-sulfur</keyword>
<evidence type="ECO:0000256" key="2">
    <source>
        <dbReference type="ARBA" id="ARBA00022723"/>
    </source>
</evidence>
<dbReference type="AlphaFoldDB" id="A0A926HXR2"/>
<evidence type="ECO:0000256" key="3">
    <source>
        <dbReference type="ARBA" id="ARBA00023004"/>
    </source>
</evidence>
<dbReference type="PROSITE" id="PS51379">
    <property type="entry name" value="4FE4S_FER_2"/>
    <property type="match status" value="2"/>
</dbReference>
<keyword evidence="2" id="KW-0479">Metal-binding</keyword>
<keyword evidence="1" id="KW-0004">4Fe-4S</keyword>
<gene>
    <name evidence="6" type="ORF">H8693_10370</name>
</gene>
<dbReference type="RefSeq" id="WP_249280915.1">
    <property type="nucleotide sequence ID" value="NZ_JACRSS010000006.1"/>
</dbReference>
<dbReference type="PANTHER" id="PTHR43687">
    <property type="entry name" value="ADENYLYLSULFATE REDUCTASE, BETA SUBUNIT"/>
    <property type="match status" value="1"/>
</dbReference>
<name>A0A926HXR2_9FIRM</name>
<dbReference type="InterPro" id="IPR017900">
    <property type="entry name" value="4Fe4S_Fe_S_CS"/>
</dbReference>
<dbReference type="Gene3D" id="3.30.70.20">
    <property type="match status" value="1"/>
</dbReference>
<feature type="domain" description="4Fe-4S ferredoxin-type" evidence="5">
    <location>
        <begin position="345"/>
        <end position="373"/>
    </location>
</feature>
<keyword evidence="7" id="KW-1185">Reference proteome</keyword>
<dbReference type="Pfam" id="PF13237">
    <property type="entry name" value="Fer4_10"/>
    <property type="match status" value="1"/>
</dbReference>
<evidence type="ECO:0000256" key="4">
    <source>
        <dbReference type="ARBA" id="ARBA00023014"/>
    </source>
</evidence>
<feature type="domain" description="4Fe-4S ferredoxin-type" evidence="5">
    <location>
        <begin position="315"/>
        <end position="344"/>
    </location>
</feature>
<dbReference type="PROSITE" id="PS00198">
    <property type="entry name" value="4FE4S_FER_1"/>
    <property type="match status" value="1"/>
</dbReference>
<proteinExistence type="predicted"/>
<protein>
    <submittedName>
        <fullName evidence="6">DUF362 domain-containing protein</fullName>
    </submittedName>
</protein>
<evidence type="ECO:0000313" key="6">
    <source>
        <dbReference type="EMBL" id="MBC8539330.1"/>
    </source>
</evidence>
<evidence type="ECO:0000313" key="7">
    <source>
        <dbReference type="Proteomes" id="UP000617951"/>
    </source>
</evidence>
<keyword evidence="3" id="KW-0408">Iron</keyword>
<organism evidence="6 7">
    <name type="scientific">Guopingia tenuis</name>
    <dbReference type="NCBI Taxonomy" id="2763656"/>
    <lineage>
        <taxon>Bacteria</taxon>
        <taxon>Bacillati</taxon>
        <taxon>Bacillota</taxon>
        <taxon>Clostridia</taxon>
        <taxon>Christensenellales</taxon>
        <taxon>Christensenellaceae</taxon>
        <taxon>Guopingia</taxon>
    </lineage>
</organism>
<dbReference type="InterPro" id="IPR007160">
    <property type="entry name" value="DUF362"/>
</dbReference>
<evidence type="ECO:0000259" key="5">
    <source>
        <dbReference type="PROSITE" id="PS51379"/>
    </source>
</evidence>
<dbReference type="InterPro" id="IPR050572">
    <property type="entry name" value="Fe-S_Ferredoxin"/>
</dbReference>
<dbReference type="InterPro" id="IPR017896">
    <property type="entry name" value="4Fe4S_Fe-S-bd"/>
</dbReference>
<comment type="caution">
    <text evidence="6">The sequence shown here is derived from an EMBL/GenBank/DDBJ whole genome shotgun (WGS) entry which is preliminary data.</text>
</comment>
<dbReference type="Pfam" id="PF04015">
    <property type="entry name" value="DUF362"/>
    <property type="match status" value="1"/>
</dbReference>
<dbReference type="GO" id="GO:0051539">
    <property type="term" value="F:4 iron, 4 sulfur cluster binding"/>
    <property type="evidence" value="ECO:0007669"/>
    <property type="project" value="UniProtKB-KW"/>
</dbReference>
<accession>A0A926HXR2</accession>
<dbReference type="EMBL" id="JACRSS010000006">
    <property type="protein sequence ID" value="MBC8539330.1"/>
    <property type="molecule type" value="Genomic_DNA"/>
</dbReference>
<dbReference type="Proteomes" id="UP000617951">
    <property type="component" value="Unassembled WGS sequence"/>
</dbReference>
<dbReference type="SUPFAM" id="SSF54862">
    <property type="entry name" value="4Fe-4S ferredoxins"/>
    <property type="match status" value="1"/>
</dbReference>
<dbReference type="GO" id="GO:0046872">
    <property type="term" value="F:metal ion binding"/>
    <property type="evidence" value="ECO:0007669"/>
    <property type="project" value="UniProtKB-KW"/>
</dbReference>